<proteinExistence type="predicted"/>
<keyword evidence="2" id="KW-1185">Reference proteome</keyword>
<accession>A0A840D436</accession>
<reference evidence="1" key="1">
    <citation type="submission" date="2020-08" db="EMBL/GenBank/DDBJ databases">
        <title>Genomic Encyclopedia of Type Strains, Phase IV (KMG-IV): sequencing the most valuable type-strain genomes for metagenomic binning, comparative biology and taxonomic classification.</title>
        <authorList>
            <person name="Goeker M."/>
        </authorList>
    </citation>
    <scope>NUCLEOTIDE SEQUENCE [LARGE SCALE GENOMIC DNA]</scope>
    <source>
        <strain evidence="1">DSM 105720</strain>
    </source>
</reference>
<evidence type="ECO:0000313" key="2">
    <source>
        <dbReference type="Proteomes" id="UP000560658"/>
    </source>
</evidence>
<dbReference type="Proteomes" id="UP000560658">
    <property type="component" value="Unassembled WGS sequence"/>
</dbReference>
<organism evidence="1 2">
    <name type="scientific">Bacteroides reticulotermitis</name>
    <dbReference type="NCBI Taxonomy" id="1133319"/>
    <lineage>
        <taxon>Bacteria</taxon>
        <taxon>Pseudomonadati</taxon>
        <taxon>Bacteroidota</taxon>
        <taxon>Bacteroidia</taxon>
        <taxon>Bacteroidales</taxon>
        <taxon>Bacteroidaceae</taxon>
        <taxon>Bacteroides</taxon>
    </lineage>
</organism>
<name>A0A840D436_9BACE</name>
<sequence>MDSLFDLKRAFCLIKIGAVFGCSSGYKRIKAVLACTIRCFKEESPGQFGKSRRLLKVEPGAFGFLPSLKESFSWIFRWNTLLVNAKME</sequence>
<protein>
    <submittedName>
        <fullName evidence="1">Uncharacterized protein</fullName>
    </submittedName>
</protein>
<dbReference type="AlphaFoldDB" id="A0A840D436"/>
<gene>
    <name evidence="1" type="ORF">GGR06_001257</name>
</gene>
<evidence type="ECO:0000313" key="1">
    <source>
        <dbReference type="EMBL" id="MBB4043475.1"/>
    </source>
</evidence>
<comment type="caution">
    <text evidence="1">The sequence shown here is derived from an EMBL/GenBank/DDBJ whole genome shotgun (WGS) entry which is preliminary data.</text>
</comment>
<dbReference type="EMBL" id="JACIER010000004">
    <property type="protein sequence ID" value="MBB4043475.1"/>
    <property type="molecule type" value="Genomic_DNA"/>
</dbReference>